<protein>
    <recommendedName>
        <fullName evidence="3">Lipoprotein</fullName>
    </recommendedName>
</protein>
<comment type="caution">
    <text evidence="1">The sequence shown here is derived from an EMBL/GenBank/DDBJ whole genome shotgun (WGS) entry which is preliminary data.</text>
</comment>
<sequence length="195" mass="21482">MLKVSTKLLIVSFLVSGCASTTVDYEEPTAGDRAKVRFVASGHHGGEALVVGFDNTECANAKNRVSLYAKMHGSFIKSKKVGVPLWEYGDYAANAKEYYFEADKPSNFLIYKKHSGVGTSISCGIFVDMTFAKNKNYEIDFNTNTCLASVYEITEQNGEHSRVLKSNGNRHISSTPNACITEYNNRIGTKIPLNN</sequence>
<dbReference type="PATRIC" id="fig|1365250.3.peg.726"/>
<proteinExistence type="predicted"/>
<dbReference type="RefSeq" id="WP_063358440.1">
    <property type="nucleotide sequence ID" value="NZ_AQHB01000025.1"/>
</dbReference>
<evidence type="ECO:0000313" key="2">
    <source>
        <dbReference type="Proteomes" id="UP000076643"/>
    </source>
</evidence>
<organism evidence="1 2">
    <name type="scientific">Pseudoalteromonas luteoviolacea DSM 6061</name>
    <dbReference type="NCBI Taxonomy" id="1365250"/>
    <lineage>
        <taxon>Bacteria</taxon>
        <taxon>Pseudomonadati</taxon>
        <taxon>Pseudomonadota</taxon>
        <taxon>Gammaproteobacteria</taxon>
        <taxon>Alteromonadales</taxon>
        <taxon>Pseudoalteromonadaceae</taxon>
        <taxon>Pseudoalteromonas</taxon>
    </lineage>
</organism>
<dbReference type="EMBL" id="AUYB01000078">
    <property type="protein sequence ID" value="KZN43643.1"/>
    <property type="molecule type" value="Genomic_DNA"/>
</dbReference>
<dbReference type="PROSITE" id="PS51257">
    <property type="entry name" value="PROKAR_LIPOPROTEIN"/>
    <property type="match status" value="1"/>
</dbReference>
<accession>A0A166YYU2</accession>
<dbReference type="Proteomes" id="UP000076643">
    <property type="component" value="Unassembled WGS sequence"/>
</dbReference>
<evidence type="ECO:0000313" key="1">
    <source>
        <dbReference type="EMBL" id="KZN43643.1"/>
    </source>
</evidence>
<evidence type="ECO:0008006" key="3">
    <source>
        <dbReference type="Google" id="ProtNLM"/>
    </source>
</evidence>
<reference evidence="1 2" key="1">
    <citation type="submission" date="2013-07" db="EMBL/GenBank/DDBJ databases">
        <title>Comparative Genomic and Metabolomic Analysis of Twelve Strains of Pseudoalteromonas luteoviolacea.</title>
        <authorList>
            <person name="Vynne N.G."/>
            <person name="Mansson M."/>
            <person name="Gram L."/>
        </authorList>
    </citation>
    <scope>NUCLEOTIDE SEQUENCE [LARGE SCALE GENOMIC DNA]</scope>
    <source>
        <strain evidence="1 2">DSM 6061</strain>
    </source>
</reference>
<name>A0A166YYU2_9GAMM</name>
<dbReference type="AlphaFoldDB" id="A0A166YYU2"/>
<gene>
    <name evidence="1" type="ORF">N475_08720</name>
</gene>
<keyword evidence="2" id="KW-1185">Reference proteome</keyword>